<evidence type="ECO:0000313" key="6">
    <source>
        <dbReference type="Proteomes" id="UP000650424"/>
    </source>
</evidence>
<dbReference type="PANTHER" id="PTHR43179:SF12">
    <property type="entry name" value="GALACTOFURANOSYLTRANSFERASE GLFT2"/>
    <property type="match status" value="1"/>
</dbReference>
<proteinExistence type="inferred from homology"/>
<sequence length="373" mass="41299">MRPAFSLIIVFHAGVSYLQACIESVLASTNNDDEIIVVANNVNEHALELPDFGLRVQVLKISQSLGYAGASNMGAAKAQRNHLVFCDHDLVFEPDWLEHLWLSYSAHSDIGASSCKAINPHSSAILDFGIAFSAFNGAHPGLDLPQSHPLVQEDRLAQAICTSGFLISANDFQAAGKFDVSFGSMYTDLDLCLQLKRIGLKVVSSAKALAYHFGGDTHLAGDKAYKASSLKADIKGAFMRKHADVLEFDLGYYYSIAIQNHIAEHGPLKKYLCCNMMNVADPDWYEEQVLKRGMLSYESITIASGLRDASSLGLFETLGFNIMQSNVRIAYFVDRFSSLRGNEYWWKRRAGCDDLIVDRNANVLKIDAILRKW</sequence>
<dbReference type="EMBL" id="JACOGF010000001">
    <property type="protein sequence ID" value="MBC3916117.1"/>
    <property type="molecule type" value="Genomic_DNA"/>
</dbReference>
<gene>
    <name evidence="5" type="ORF">H8L32_01345</name>
</gene>
<dbReference type="SUPFAM" id="SSF53448">
    <property type="entry name" value="Nucleotide-diphospho-sugar transferases"/>
    <property type="match status" value="1"/>
</dbReference>
<name>A0ABR6ZJR7_9BURK</name>
<comment type="caution">
    <text evidence="5">The sequence shown here is derived from an EMBL/GenBank/DDBJ whole genome shotgun (WGS) entry which is preliminary data.</text>
</comment>
<dbReference type="RefSeq" id="WP_186945358.1">
    <property type="nucleotide sequence ID" value="NZ_JACOGF010000001.1"/>
</dbReference>
<evidence type="ECO:0000256" key="2">
    <source>
        <dbReference type="ARBA" id="ARBA00022676"/>
    </source>
</evidence>
<comment type="similarity">
    <text evidence="1">Belongs to the glycosyltransferase 2 family.</text>
</comment>
<protein>
    <submittedName>
        <fullName evidence="5">Glycosyltransferase family 2 protein</fullName>
    </submittedName>
</protein>
<keyword evidence="3" id="KW-0808">Transferase</keyword>
<evidence type="ECO:0000313" key="5">
    <source>
        <dbReference type="EMBL" id="MBC3916117.1"/>
    </source>
</evidence>
<dbReference type="Proteomes" id="UP000650424">
    <property type="component" value="Unassembled WGS sequence"/>
</dbReference>
<dbReference type="Gene3D" id="3.90.550.10">
    <property type="entry name" value="Spore Coat Polysaccharide Biosynthesis Protein SpsA, Chain A"/>
    <property type="match status" value="1"/>
</dbReference>
<evidence type="ECO:0000259" key="4">
    <source>
        <dbReference type="Pfam" id="PF00535"/>
    </source>
</evidence>
<keyword evidence="2" id="KW-0328">Glycosyltransferase</keyword>
<keyword evidence="6" id="KW-1185">Reference proteome</keyword>
<organism evidence="5 6">
    <name type="scientific">Undibacterium hunanense</name>
    <dbReference type="NCBI Taxonomy" id="2762292"/>
    <lineage>
        <taxon>Bacteria</taxon>
        <taxon>Pseudomonadati</taxon>
        <taxon>Pseudomonadota</taxon>
        <taxon>Betaproteobacteria</taxon>
        <taxon>Burkholderiales</taxon>
        <taxon>Oxalobacteraceae</taxon>
        <taxon>Undibacterium</taxon>
    </lineage>
</organism>
<evidence type="ECO:0000256" key="1">
    <source>
        <dbReference type="ARBA" id="ARBA00006739"/>
    </source>
</evidence>
<dbReference type="InterPro" id="IPR029044">
    <property type="entry name" value="Nucleotide-diphossugar_trans"/>
</dbReference>
<feature type="domain" description="Glycosyltransferase 2-like" evidence="4">
    <location>
        <begin position="6"/>
        <end position="107"/>
    </location>
</feature>
<dbReference type="PANTHER" id="PTHR43179">
    <property type="entry name" value="RHAMNOSYLTRANSFERASE WBBL"/>
    <property type="match status" value="1"/>
</dbReference>
<accession>A0ABR6ZJR7</accession>
<dbReference type="Pfam" id="PF00535">
    <property type="entry name" value="Glycos_transf_2"/>
    <property type="match status" value="1"/>
</dbReference>
<evidence type="ECO:0000256" key="3">
    <source>
        <dbReference type="ARBA" id="ARBA00022679"/>
    </source>
</evidence>
<dbReference type="InterPro" id="IPR001173">
    <property type="entry name" value="Glyco_trans_2-like"/>
</dbReference>
<reference evidence="5 6" key="1">
    <citation type="submission" date="2020-08" db="EMBL/GenBank/DDBJ databases">
        <title>Novel species isolated from subtropical streams in China.</title>
        <authorList>
            <person name="Lu H."/>
        </authorList>
    </citation>
    <scope>NUCLEOTIDE SEQUENCE [LARGE SCALE GENOMIC DNA]</scope>
    <source>
        <strain evidence="5 6">CY18W</strain>
    </source>
</reference>